<keyword evidence="4" id="KW-1185">Reference proteome</keyword>
<feature type="coiled-coil region" evidence="1">
    <location>
        <begin position="509"/>
        <end position="539"/>
    </location>
</feature>
<feature type="transmembrane region" description="Helical" evidence="2">
    <location>
        <begin position="554"/>
        <end position="573"/>
    </location>
</feature>
<dbReference type="EMBL" id="JADBEM010000001">
    <property type="protein sequence ID" value="MBE1606425.1"/>
    <property type="molecule type" value="Genomic_DNA"/>
</dbReference>
<keyword evidence="2" id="KW-0472">Membrane</keyword>
<sequence length="640" mass="71441">MSTGLTSLAILKVNFDNYGKDLLDDFLPFVADQLYQLDQAVVALPELQEAIRESYGLLIPTGVLKTITKRCAKKGMLKRDAGVLKPNRSELATHNLTATRGEVRRQHEALLAKGVQYATQHFNATLTNDEFDLALSDFIKENAAPLLKTIVEGHPLLHSDGTSPSNMRYLIASFVSTAVKEEPDTFTYLVSIVKGSILASALYFQDLTAMNRRLEKLAVYLDTTILLRAIGACGPELELIAREAIALATGHGATVRYFAHTLVEMEGVLDACERAVKRQTGQYHGEATEFMISAGWQASDVILLRSTIQEKLAVLGVHVSERPDHIQSLTLDEVQLERELQTHVHYQSRSARLKDLDSLTSIYRLRRGQEATHLERARAVFVTQNTALVRAAKSYARLEDFNRYMVPLAMPDYEFVTLLWLKQPLTAPELPGRRIIADCYAAMSPEDKVWSQYVEKIERLRADETVSEDQYILLRQSLSARSLMLFTTHEDPAEFTEGTVRTVLEKAEQNIARATRSDLEDERRRLEEISAEFTAQRARLDLVAHKTARKAIQILSFVVGATAIVGTIISAPWPWSNSLGAKWPITIIFICLIVTSGLSIYGMLSGGSIASLTQAAEARLTNHIRRWLTHSEGKIYGASD</sequence>
<keyword evidence="2" id="KW-1133">Transmembrane helix</keyword>
<gene>
    <name evidence="3" type="ORF">HEB94_003273</name>
</gene>
<evidence type="ECO:0000313" key="4">
    <source>
        <dbReference type="Proteomes" id="UP000638648"/>
    </source>
</evidence>
<dbReference type="RefSeq" id="WP_192750558.1">
    <property type="nucleotide sequence ID" value="NZ_BAABJL010000245.1"/>
</dbReference>
<reference evidence="3" key="1">
    <citation type="submission" date="2020-10" db="EMBL/GenBank/DDBJ databases">
        <title>Sequencing the genomes of 1000 actinobacteria strains.</title>
        <authorList>
            <person name="Klenk H.-P."/>
        </authorList>
    </citation>
    <scope>NUCLEOTIDE SEQUENCE</scope>
    <source>
        <strain evidence="3">DSM 45354</strain>
    </source>
</reference>
<keyword evidence="2" id="KW-0812">Transmembrane</keyword>
<dbReference type="AlphaFoldDB" id="A0A927MT42"/>
<feature type="transmembrane region" description="Helical" evidence="2">
    <location>
        <begin position="186"/>
        <end position="204"/>
    </location>
</feature>
<accession>A0A927MT42</accession>
<name>A0A927MT42_9ACTN</name>
<evidence type="ECO:0000256" key="1">
    <source>
        <dbReference type="SAM" id="Coils"/>
    </source>
</evidence>
<evidence type="ECO:0000256" key="2">
    <source>
        <dbReference type="SAM" id="Phobius"/>
    </source>
</evidence>
<keyword evidence="1" id="KW-0175">Coiled coil</keyword>
<comment type="caution">
    <text evidence="3">The sequence shown here is derived from an EMBL/GenBank/DDBJ whole genome shotgun (WGS) entry which is preliminary data.</text>
</comment>
<proteinExistence type="predicted"/>
<protein>
    <submittedName>
        <fullName evidence="3">Uncharacterized protein</fullName>
    </submittedName>
</protein>
<organism evidence="3 4">
    <name type="scientific">Actinopolymorpha pittospori</name>
    <dbReference type="NCBI Taxonomy" id="648752"/>
    <lineage>
        <taxon>Bacteria</taxon>
        <taxon>Bacillati</taxon>
        <taxon>Actinomycetota</taxon>
        <taxon>Actinomycetes</taxon>
        <taxon>Propionibacteriales</taxon>
        <taxon>Actinopolymorphaceae</taxon>
        <taxon>Actinopolymorpha</taxon>
    </lineage>
</organism>
<dbReference type="Proteomes" id="UP000638648">
    <property type="component" value="Unassembled WGS sequence"/>
</dbReference>
<evidence type="ECO:0000313" key="3">
    <source>
        <dbReference type="EMBL" id="MBE1606425.1"/>
    </source>
</evidence>
<feature type="transmembrane region" description="Helical" evidence="2">
    <location>
        <begin position="585"/>
        <end position="604"/>
    </location>
</feature>